<evidence type="ECO:0000313" key="4">
    <source>
        <dbReference type="Proteomes" id="UP000002029"/>
    </source>
</evidence>
<name>D2ATI4_STRRD</name>
<dbReference type="RefSeq" id="WP_012890447.1">
    <property type="nucleotide sequence ID" value="NC_013595.1"/>
</dbReference>
<proteinExistence type="inferred from homology"/>
<dbReference type="Proteomes" id="UP000002029">
    <property type="component" value="Chromosome"/>
</dbReference>
<evidence type="ECO:0000313" key="3">
    <source>
        <dbReference type="EMBL" id="ACZ86704.1"/>
    </source>
</evidence>
<dbReference type="InterPro" id="IPR036390">
    <property type="entry name" value="WH_DNA-bd_sf"/>
</dbReference>
<dbReference type="Pfam" id="PF09339">
    <property type="entry name" value="HTH_IclR"/>
    <property type="match status" value="1"/>
</dbReference>
<sequence>MTQGQHFTRLAGGAAQPAGHASLRRTNLSLVLRHLRDHGSSSRADIAEATGLHRATVSNLMAELLERRLVREVGIEHAGTVGRPRRAVALDGAHVGVLGLEINVDYVAVHGTDLGGRVLVERRVGFDAMGSGTNHSLRELGRVARQAIDELTRAGAGPSGLGPGDLAAAGASGIAAAGGGIRVAGIGVAVPGLVDVGHGVVALAPNLGWRDVSLASRLSVALGDVRAPVTVDNDANLAALAEYTSGVAAGTADMVYLTGEVGVGGGIIVGGRLLRGADGFSGEVGHMPVDPGGSRCGCGRSGCWETKVGLAALVRMATPDQAYGMGTTPVPDPEERVAEIARGLAGGDPLMLAAVAEVGRWLGLGGSILVNLFNPRVIVVGGYFATLARWLLPFAQAELEDLVVAGPAARCRFVASDLGFGAASLGAANVVINQLIDDPTAIGSPPVRLAAPQPTAT</sequence>
<protein>
    <submittedName>
        <fullName evidence="3">ROK family protein</fullName>
    </submittedName>
</protein>
<evidence type="ECO:0000259" key="2">
    <source>
        <dbReference type="Pfam" id="PF09339"/>
    </source>
</evidence>
<dbReference type="GO" id="GO:0003677">
    <property type="term" value="F:DNA binding"/>
    <property type="evidence" value="ECO:0007669"/>
    <property type="project" value="InterPro"/>
</dbReference>
<dbReference type="AlphaFoldDB" id="D2ATI4"/>
<accession>D2ATI4</accession>
<dbReference type="InterPro" id="IPR000600">
    <property type="entry name" value="ROK"/>
</dbReference>
<keyword evidence="4" id="KW-1185">Reference proteome</keyword>
<dbReference type="Pfam" id="PF00480">
    <property type="entry name" value="ROK"/>
    <property type="match status" value="1"/>
</dbReference>
<dbReference type="eggNOG" id="COG1940">
    <property type="taxonomic scope" value="Bacteria"/>
</dbReference>
<comment type="similarity">
    <text evidence="1">Belongs to the ROK (NagC/XylR) family.</text>
</comment>
<dbReference type="GO" id="GO:0006355">
    <property type="term" value="P:regulation of DNA-templated transcription"/>
    <property type="evidence" value="ECO:0007669"/>
    <property type="project" value="InterPro"/>
</dbReference>
<dbReference type="SUPFAM" id="SSF53067">
    <property type="entry name" value="Actin-like ATPase domain"/>
    <property type="match status" value="2"/>
</dbReference>
<organism evidence="3 4">
    <name type="scientific">Streptosporangium roseum (strain ATCC 12428 / DSM 43021 / JCM 3005 / KCTC 9067 / NCIMB 10171 / NRRL 2505 / NI 9100)</name>
    <dbReference type="NCBI Taxonomy" id="479432"/>
    <lineage>
        <taxon>Bacteria</taxon>
        <taxon>Bacillati</taxon>
        <taxon>Actinomycetota</taxon>
        <taxon>Actinomycetes</taxon>
        <taxon>Streptosporangiales</taxon>
        <taxon>Streptosporangiaceae</taxon>
        <taxon>Streptosporangium</taxon>
    </lineage>
</organism>
<dbReference type="EMBL" id="CP001814">
    <property type="protein sequence ID" value="ACZ86704.1"/>
    <property type="molecule type" value="Genomic_DNA"/>
</dbReference>
<dbReference type="InterPro" id="IPR036388">
    <property type="entry name" value="WH-like_DNA-bd_sf"/>
</dbReference>
<dbReference type="SUPFAM" id="SSF46785">
    <property type="entry name" value="Winged helix' DNA-binding domain"/>
    <property type="match status" value="1"/>
</dbReference>
<evidence type="ECO:0000256" key="1">
    <source>
        <dbReference type="ARBA" id="ARBA00006479"/>
    </source>
</evidence>
<dbReference type="CDD" id="cd24076">
    <property type="entry name" value="ASKHA_ATPase_ROK_BsXylR-like"/>
    <property type="match status" value="1"/>
</dbReference>
<dbReference type="OrthoDB" id="5174513at2"/>
<dbReference type="Gene3D" id="1.10.10.10">
    <property type="entry name" value="Winged helix-like DNA-binding domain superfamily/Winged helix DNA-binding domain"/>
    <property type="match status" value="1"/>
</dbReference>
<gene>
    <name evidence="3" type="ordered locus">Sros_3783</name>
</gene>
<dbReference type="PANTHER" id="PTHR18964:SF149">
    <property type="entry name" value="BIFUNCTIONAL UDP-N-ACETYLGLUCOSAMINE 2-EPIMERASE_N-ACETYLMANNOSAMINE KINASE"/>
    <property type="match status" value="1"/>
</dbReference>
<dbReference type="eggNOG" id="COG1846">
    <property type="taxonomic scope" value="Bacteria"/>
</dbReference>
<dbReference type="InterPro" id="IPR005471">
    <property type="entry name" value="Tscrpt_reg_IclR_N"/>
</dbReference>
<feature type="domain" description="HTH iclR-type" evidence="2">
    <location>
        <begin position="31"/>
        <end position="72"/>
    </location>
</feature>
<dbReference type="HOGENOM" id="CLU_036604_13_2_11"/>
<dbReference type="PANTHER" id="PTHR18964">
    <property type="entry name" value="ROK (REPRESSOR, ORF, KINASE) FAMILY"/>
    <property type="match status" value="1"/>
</dbReference>
<dbReference type="InterPro" id="IPR043129">
    <property type="entry name" value="ATPase_NBD"/>
</dbReference>
<dbReference type="KEGG" id="sro:Sros_3783"/>
<dbReference type="Gene3D" id="3.30.420.40">
    <property type="match status" value="2"/>
</dbReference>
<reference evidence="3 4" key="1">
    <citation type="journal article" date="2010" name="Stand. Genomic Sci.">
        <title>Complete genome sequence of Streptosporangium roseum type strain (NI 9100).</title>
        <authorList>
            <person name="Nolan M."/>
            <person name="Sikorski J."/>
            <person name="Jando M."/>
            <person name="Lucas S."/>
            <person name="Lapidus A."/>
            <person name="Glavina Del Rio T."/>
            <person name="Chen F."/>
            <person name="Tice H."/>
            <person name="Pitluck S."/>
            <person name="Cheng J.F."/>
            <person name="Chertkov O."/>
            <person name="Sims D."/>
            <person name="Meincke L."/>
            <person name="Brettin T."/>
            <person name="Han C."/>
            <person name="Detter J.C."/>
            <person name="Bruce D."/>
            <person name="Goodwin L."/>
            <person name="Land M."/>
            <person name="Hauser L."/>
            <person name="Chang Y.J."/>
            <person name="Jeffries C.D."/>
            <person name="Ivanova N."/>
            <person name="Mavromatis K."/>
            <person name="Mikhailova N."/>
            <person name="Chen A."/>
            <person name="Palaniappan K."/>
            <person name="Chain P."/>
            <person name="Rohde M."/>
            <person name="Goker M."/>
            <person name="Bristow J."/>
            <person name="Eisen J.A."/>
            <person name="Markowitz V."/>
            <person name="Hugenholtz P."/>
            <person name="Kyrpides N.C."/>
            <person name="Klenk H.P."/>
        </authorList>
    </citation>
    <scope>NUCLEOTIDE SEQUENCE [LARGE SCALE GENOMIC DNA]</scope>
    <source>
        <strain evidence="4">ATCC 12428 / DSM 43021 / JCM 3005 / NI 9100</strain>
    </source>
</reference>